<feature type="region of interest" description="Disordered" evidence="1">
    <location>
        <begin position="49"/>
        <end position="85"/>
    </location>
</feature>
<accession>A0ABP9YFT0</accession>
<evidence type="ECO:0000256" key="1">
    <source>
        <dbReference type="SAM" id="MobiDB-lite"/>
    </source>
</evidence>
<dbReference type="Proteomes" id="UP001476247">
    <property type="component" value="Unassembled WGS sequence"/>
</dbReference>
<evidence type="ECO:0000313" key="2">
    <source>
        <dbReference type="EMBL" id="GAA5805132.1"/>
    </source>
</evidence>
<gene>
    <name evidence="2" type="ORF">HPULCUR_010645</name>
</gene>
<organism evidence="2 3">
    <name type="scientific">Helicostylum pulchrum</name>
    <dbReference type="NCBI Taxonomy" id="562976"/>
    <lineage>
        <taxon>Eukaryota</taxon>
        <taxon>Fungi</taxon>
        <taxon>Fungi incertae sedis</taxon>
        <taxon>Mucoromycota</taxon>
        <taxon>Mucoromycotina</taxon>
        <taxon>Mucoromycetes</taxon>
        <taxon>Mucorales</taxon>
        <taxon>Mucorineae</taxon>
        <taxon>Mucoraceae</taxon>
        <taxon>Helicostylum</taxon>
    </lineage>
</organism>
<sequence length="85" mass="10385">MENRRNTLCDICGQNFVGMQGLRAHRSTDTCLTPRERQIQELEEEIRRQERKLRSQERKQERARHRAKQLQREVDELRRLDQPDN</sequence>
<keyword evidence="3" id="KW-1185">Reference proteome</keyword>
<dbReference type="EMBL" id="BAABUJ010000042">
    <property type="protein sequence ID" value="GAA5805132.1"/>
    <property type="molecule type" value="Genomic_DNA"/>
</dbReference>
<feature type="compositionally biased region" description="Basic and acidic residues" evidence="1">
    <location>
        <begin position="70"/>
        <end position="85"/>
    </location>
</feature>
<evidence type="ECO:0000313" key="3">
    <source>
        <dbReference type="Proteomes" id="UP001476247"/>
    </source>
</evidence>
<proteinExistence type="predicted"/>
<name>A0ABP9YFT0_9FUNG</name>
<protein>
    <recommendedName>
        <fullName evidence="4">C2H2-type domain-containing protein</fullName>
    </recommendedName>
</protein>
<feature type="compositionally biased region" description="Basic and acidic residues" evidence="1">
    <location>
        <begin position="49"/>
        <end position="60"/>
    </location>
</feature>
<evidence type="ECO:0008006" key="4">
    <source>
        <dbReference type="Google" id="ProtNLM"/>
    </source>
</evidence>
<comment type="caution">
    <text evidence="2">The sequence shown here is derived from an EMBL/GenBank/DDBJ whole genome shotgun (WGS) entry which is preliminary data.</text>
</comment>
<reference evidence="2 3" key="1">
    <citation type="submission" date="2024-04" db="EMBL/GenBank/DDBJ databases">
        <title>genome sequences of Mucor flavus KT1a and Helicostylum pulchrum KT1b strains isolation_sourced from the surface of a dry-aged beef.</title>
        <authorList>
            <person name="Toyotome T."/>
            <person name="Hosono M."/>
            <person name="Torimaru M."/>
            <person name="Fukuda K."/>
            <person name="Mikami N."/>
        </authorList>
    </citation>
    <scope>NUCLEOTIDE SEQUENCE [LARGE SCALE GENOMIC DNA]</scope>
    <source>
        <strain evidence="2 3">KT1b</strain>
    </source>
</reference>